<dbReference type="InterPro" id="IPR036249">
    <property type="entry name" value="Thioredoxin-like_sf"/>
</dbReference>
<dbReference type="Gene3D" id="3.40.30.10">
    <property type="entry name" value="Glutaredoxin"/>
    <property type="match status" value="1"/>
</dbReference>
<keyword evidence="5" id="KW-1185">Reference proteome</keyword>
<dbReference type="GeneID" id="93844267"/>
<dbReference type="EMBL" id="UHDK01000001">
    <property type="protein sequence ID" value="SUM34832.1"/>
    <property type="molecule type" value="Genomic_DNA"/>
</dbReference>
<dbReference type="AlphaFoldDB" id="A0A0D0QVJ5"/>
<dbReference type="STRING" id="1293.SH09_08475"/>
<protein>
    <submittedName>
        <fullName evidence="3">Protein-disulfide isomerase</fullName>
    </submittedName>
    <submittedName>
        <fullName evidence="2">Thioredoxin</fullName>
    </submittedName>
</protein>
<dbReference type="CDD" id="cd02972">
    <property type="entry name" value="DsbA_family"/>
    <property type="match status" value="1"/>
</dbReference>
<reference evidence="2 5" key="2">
    <citation type="submission" date="2019-07" db="EMBL/GenBank/DDBJ databases">
        <title>Whole genome shotgun sequence of Staphylococcus gallinarum NBRC 109767.</title>
        <authorList>
            <person name="Hosoyama A."/>
            <person name="Uohara A."/>
            <person name="Ohji S."/>
            <person name="Ichikawa N."/>
        </authorList>
    </citation>
    <scope>NUCLEOTIDE SEQUENCE [LARGE SCALE GENOMIC DNA]</scope>
    <source>
        <strain evidence="2 5">NBRC 109767</strain>
    </source>
</reference>
<dbReference type="EMBL" id="BKAX01000004">
    <property type="protein sequence ID" value="GEQ05886.1"/>
    <property type="molecule type" value="Genomic_DNA"/>
</dbReference>
<reference evidence="3 4" key="1">
    <citation type="submission" date="2018-06" db="EMBL/GenBank/DDBJ databases">
        <authorList>
            <consortium name="Pathogen Informatics"/>
            <person name="Doyle S."/>
        </authorList>
    </citation>
    <scope>NUCLEOTIDE SEQUENCE [LARGE SCALE GENOMIC DNA]</scope>
    <source>
        <strain evidence="3 4">NCTC12195</strain>
    </source>
</reference>
<dbReference type="GO" id="GO:0016853">
    <property type="term" value="F:isomerase activity"/>
    <property type="evidence" value="ECO:0007669"/>
    <property type="project" value="UniProtKB-KW"/>
</dbReference>
<dbReference type="RefSeq" id="WP_042739222.1">
    <property type="nucleotide sequence ID" value="NZ_BKAX01000004.1"/>
</dbReference>
<gene>
    <name evidence="3" type="ORF">NCTC12195_04359</name>
    <name evidence="2" type="ORF">SGA02_17140</name>
</gene>
<evidence type="ECO:0000313" key="4">
    <source>
        <dbReference type="Proteomes" id="UP000255277"/>
    </source>
</evidence>
<evidence type="ECO:0000313" key="2">
    <source>
        <dbReference type="EMBL" id="GEQ05886.1"/>
    </source>
</evidence>
<dbReference type="OrthoDB" id="117402at2"/>
<evidence type="ECO:0000313" key="3">
    <source>
        <dbReference type="EMBL" id="SUM34832.1"/>
    </source>
</evidence>
<evidence type="ECO:0000313" key="5">
    <source>
        <dbReference type="Proteomes" id="UP000321057"/>
    </source>
</evidence>
<dbReference type="Gene3D" id="1.10.1200.90">
    <property type="entry name" value="DsbA-like domain"/>
    <property type="match status" value="1"/>
</dbReference>
<feature type="domain" description="Thioredoxin-like fold" evidence="1">
    <location>
        <begin position="5"/>
        <end position="149"/>
    </location>
</feature>
<keyword evidence="3" id="KW-0413">Isomerase</keyword>
<evidence type="ECO:0000259" key="1">
    <source>
        <dbReference type="Pfam" id="PF13462"/>
    </source>
</evidence>
<dbReference type="Proteomes" id="UP000321057">
    <property type="component" value="Unassembled WGS sequence"/>
</dbReference>
<organism evidence="3 4">
    <name type="scientific">Staphylococcus gallinarum</name>
    <dbReference type="NCBI Taxonomy" id="1293"/>
    <lineage>
        <taxon>Bacteria</taxon>
        <taxon>Bacillati</taxon>
        <taxon>Bacillota</taxon>
        <taxon>Bacilli</taxon>
        <taxon>Bacillales</taxon>
        <taxon>Staphylococcaceae</taxon>
        <taxon>Staphylococcus</taxon>
    </lineage>
</organism>
<dbReference type="Proteomes" id="UP000255277">
    <property type="component" value="Unassembled WGS sequence"/>
</dbReference>
<name>A0A0D0QVJ5_STAGA</name>
<proteinExistence type="predicted"/>
<accession>A0A0D0QVJ5</accession>
<dbReference type="Pfam" id="PF13462">
    <property type="entry name" value="Thioredoxin_4"/>
    <property type="match status" value="1"/>
</dbReference>
<sequence>MSEIKHLIIGEQRAPITVESFINFACPYCKNYFKAADKTLQDLIANGKVKHVIKHFDKTKQGLLKGTVANIYLDYEQPQETLNFIHQLYDTQQTWKQSFAIIEKKMEEDFKLTPQQAADERSLAITKETFERGIGGIPTVFINGVKFEFNPLEDSEAEIATKLTEQLAINE</sequence>
<dbReference type="SUPFAM" id="SSF52833">
    <property type="entry name" value="Thioredoxin-like"/>
    <property type="match status" value="1"/>
</dbReference>
<dbReference type="InterPro" id="IPR012336">
    <property type="entry name" value="Thioredoxin-like_fold"/>
</dbReference>